<dbReference type="PROSITE" id="PS51257">
    <property type="entry name" value="PROKAR_LIPOPROTEIN"/>
    <property type="match status" value="1"/>
</dbReference>
<evidence type="ECO:0000256" key="3">
    <source>
        <dbReference type="ARBA" id="ARBA00022630"/>
    </source>
</evidence>
<keyword evidence="4 6" id="KW-0560">Oxidoreductase</keyword>
<dbReference type="RefSeq" id="WP_380032056.1">
    <property type="nucleotide sequence ID" value="NZ_JBHSHB010000007.1"/>
</dbReference>
<comment type="caution">
    <text evidence="6">The sequence shown here is derived from an EMBL/GenBank/DDBJ whole genome shotgun (WGS) entry which is preliminary data.</text>
</comment>
<dbReference type="Proteomes" id="UP001595878">
    <property type="component" value="Unassembled WGS sequence"/>
</dbReference>
<dbReference type="Pfam" id="PF01266">
    <property type="entry name" value="DAO"/>
    <property type="match status" value="1"/>
</dbReference>
<evidence type="ECO:0000256" key="4">
    <source>
        <dbReference type="ARBA" id="ARBA00023002"/>
    </source>
</evidence>
<dbReference type="Gene3D" id="3.30.9.10">
    <property type="entry name" value="D-Amino Acid Oxidase, subunit A, domain 2"/>
    <property type="match status" value="1"/>
</dbReference>
<dbReference type="GO" id="GO:0016491">
    <property type="term" value="F:oxidoreductase activity"/>
    <property type="evidence" value="ECO:0007669"/>
    <property type="project" value="UniProtKB-KW"/>
</dbReference>
<dbReference type="SUPFAM" id="SSF54373">
    <property type="entry name" value="FAD-linked reductases, C-terminal domain"/>
    <property type="match status" value="1"/>
</dbReference>
<dbReference type="PANTHER" id="PTHR13847">
    <property type="entry name" value="SARCOSINE DEHYDROGENASE-RELATED"/>
    <property type="match status" value="1"/>
</dbReference>
<evidence type="ECO:0000313" key="6">
    <source>
        <dbReference type="EMBL" id="MFC4689475.1"/>
    </source>
</evidence>
<sequence length="415" mass="45830">MAKHIIIIGGGIVGVSCAYFLHKAGHQVTIIDQSKMSDGASYINAGYMSPSHLIPLAAPGVMKQGIKWMFNKKSPLYIKPRLNADFLKWSLAFNKSCNQNHVHRSISVMREMAVMGRDLYHQIKKEEGFSFHIEKKGLLMLCQTEKALYHEDELVQIASKEGLQAKTIMAQEVQKMMPETVLDIVGASYFECDHHSTPGEFMEEIKSYLLREGVVIRQEEKVLDITTAGSKITSVHTDKEVLTADEFVLAAGSWTSTLSRKLNINLLLQAGKGYRIQTKTATGITYPAILAEAKVAITPMNGFTRFAGTMEIAGINHTINKTRVEAIAQGVNKYFPEVHITEQEKEAAACGLRPVSADGMPYIGKSAKCDNLTIATGHAMMGWTLGPSTGKLVQEIIDNKTSSVVLDMLHPDRKF</sequence>
<dbReference type="EC" id="1.-.-.-" evidence="6"/>
<protein>
    <submittedName>
        <fullName evidence="6">NAD(P)/FAD-dependent oxidoreductase</fullName>
        <ecNumber evidence="6">1.-.-.-</ecNumber>
    </submittedName>
</protein>
<evidence type="ECO:0000313" key="7">
    <source>
        <dbReference type="Proteomes" id="UP001595878"/>
    </source>
</evidence>
<dbReference type="InterPro" id="IPR036188">
    <property type="entry name" value="FAD/NAD-bd_sf"/>
</dbReference>
<dbReference type="InterPro" id="IPR006076">
    <property type="entry name" value="FAD-dep_OxRdtase"/>
</dbReference>
<evidence type="ECO:0000259" key="5">
    <source>
        <dbReference type="Pfam" id="PF01266"/>
    </source>
</evidence>
<dbReference type="Gene3D" id="3.50.50.60">
    <property type="entry name" value="FAD/NAD(P)-binding domain"/>
    <property type="match status" value="2"/>
</dbReference>
<feature type="domain" description="FAD dependent oxidoreductase" evidence="5">
    <location>
        <begin position="5"/>
        <end position="395"/>
    </location>
</feature>
<keyword evidence="3" id="KW-0285">Flavoprotein</keyword>
<dbReference type="SUPFAM" id="SSF51905">
    <property type="entry name" value="FAD/NAD(P)-binding domain"/>
    <property type="match status" value="1"/>
</dbReference>
<dbReference type="PANTHER" id="PTHR13847:SF286">
    <property type="entry name" value="D-AMINO ACID DEHYDROGENASE"/>
    <property type="match status" value="1"/>
</dbReference>
<organism evidence="6 7">
    <name type="scientific">Dokdonia genika</name>
    <dbReference type="NCBI Taxonomy" id="308113"/>
    <lineage>
        <taxon>Bacteria</taxon>
        <taxon>Pseudomonadati</taxon>
        <taxon>Bacteroidota</taxon>
        <taxon>Flavobacteriia</taxon>
        <taxon>Flavobacteriales</taxon>
        <taxon>Flavobacteriaceae</taxon>
        <taxon>Dokdonia</taxon>
    </lineage>
</organism>
<dbReference type="EMBL" id="JBHSHB010000007">
    <property type="protein sequence ID" value="MFC4689475.1"/>
    <property type="molecule type" value="Genomic_DNA"/>
</dbReference>
<gene>
    <name evidence="6" type="ORF">ACFO5T_03430</name>
</gene>
<reference evidence="7" key="1">
    <citation type="journal article" date="2019" name="Int. J. Syst. Evol. Microbiol.">
        <title>The Global Catalogue of Microorganisms (GCM) 10K type strain sequencing project: providing services to taxonomists for standard genome sequencing and annotation.</title>
        <authorList>
            <consortium name="The Broad Institute Genomics Platform"/>
            <consortium name="The Broad Institute Genome Sequencing Center for Infectious Disease"/>
            <person name="Wu L."/>
            <person name="Ma J."/>
        </authorList>
    </citation>
    <scope>NUCLEOTIDE SEQUENCE [LARGE SCALE GENOMIC DNA]</scope>
    <source>
        <strain evidence="7">CGMCC 4.7427</strain>
    </source>
</reference>
<evidence type="ECO:0000256" key="2">
    <source>
        <dbReference type="ARBA" id="ARBA00009410"/>
    </source>
</evidence>
<comment type="cofactor">
    <cofactor evidence="1">
        <name>FAD</name>
        <dbReference type="ChEBI" id="CHEBI:57692"/>
    </cofactor>
</comment>
<keyword evidence="7" id="KW-1185">Reference proteome</keyword>
<name>A0ABV9L8K9_9FLAO</name>
<evidence type="ECO:0000256" key="1">
    <source>
        <dbReference type="ARBA" id="ARBA00001974"/>
    </source>
</evidence>
<comment type="similarity">
    <text evidence="2">Belongs to the DadA oxidoreductase family.</text>
</comment>
<proteinExistence type="inferred from homology"/>
<accession>A0ABV9L8K9</accession>